<dbReference type="Pfam" id="PF26639">
    <property type="entry name" value="Het-6_barrel"/>
    <property type="match status" value="1"/>
</dbReference>
<dbReference type="PANTHER" id="PTHR24148:SF73">
    <property type="entry name" value="HET DOMAIN PROTEIN (AFU_ORTHOLOGUE AFUA_8G01020)"/>
    <property type="match status" value="1"/>
</dbReference>
<reference evidence="2 3" key="1">
    <citation type="journal article" date="2023" name="Plant Dis.">
        <title>First Report of Diplodia intermedia Causing Canker and Dieback Diseases on Apple Trees in Canada.</title>
        <authorList>
            <person name="Ellouze W."/>
            <person name="Ilyukhin E."/>
            <person name="Sulman M."/>
            <person name="Ali S."/>
        </authorList>
    </citation>
    <scope>NUCLEOTIDE SEQUENCE [LARGE SCALE GENOMIC DNA]</scope>
    <source>
        <strain evidence="2 3">M45-28</strain>
    </source>
</reference>
<comment type="caution">
    <text evidence="2">The sequence shown here is derived from an EMBL/GenBank/DDBJ whole genome shotgun (WGS) entry which is preliminary data.</text>
</comment>
<dbReference type="Proteomes" id="UP001521184">
    <property type="component" value="Unassembled WGS sequence"/>
</dbReference>
<dbReference type="InterPro" id="IPR052895">
    <property type="entry name" value="HetReg/Transcr_Mod"/>
</dbReference>
<dbReference type="EMBL" id="JAKEKT020000017">
    <property type="protein sequence ID" value="KAL1646054.1"/>
    <property type="molecule type" value="Genomic_DNA"/>
</dbReference>
<dbReference type="PANTHER" id="PTHR24148">
    <property type="entry name" value="ANKYRIN REPEAT DOMAIN-CONTAINING PROTEIN 39 HOMOLOG-RELATED"/>
    <property type="match status" value="1"/>
</dbReference>
<feature type="domain" description="Heterokaryon incompatibility" evidence="1">
    <location>
        <begin position="59"/>
        <end position="243"/>
    </location>
</feature>
<evidence type="ECO:0000313" key="2">
    <source>
        <dbReference type="EMBL" id="KAL1646054.1"/>
    </source>
</evidence>
<keyword evidence="3" id="KW-1185">Reference proteome</keyword>
<proteinExistence type="predicted"/>
<accession>A0ABR3TWH3</accession>
<dbReference type="Pfam" id="PF06985">
    <property type="entry name" value="HET"/>
    <property type="match status" value="1"/>
</dbReference>
<evidence type="ECO:0000259" key="1">
    <source>
        <dbReference type="Pfam" id="PF06985"/>
    </source>
</evidence>
<protein>
    <recommendedName>
        <fullName evidence="1">Heterokaryon incompatibility domain-containing protein</fullName>
    </recommendedName>
</protein>
<gene>
    <name evidence="2" type="ORF">SLS58_003474</name>
</gene>
<sequence>MPDRTLSWAPVAPGGKHDHYDCLPCSRSIRLLELQERTHGHPRLCYSLRSYPLDDVPPYTALSYSWKGAVFTDAEIAREDDDGAAAEPFYEIEIDSRSKMVGDNLFHALTRLADDDPSSTTEGGAHHLYWVDALCINQRDLPEREAQVLLMGDVYAGAARVVVWLGREADDVREFAWLHARFVPALDRLIDRRGVGVLRRSPLDAVFRDGSGLDVAEWYRRWWAYFRFFRARRWFYRAWVVQEVALAGRVDVLVGADVVLPWATVFSLAKFVLCGGWGQVLAPPRQARKDAGLGEMETMWLMQEVYREGASWSCSAQGLRKSLEKVFGAETEEQMWYVFLIWAVDKVRTQRASNPRDHIYAILGIAERFIPLGIERLIVPNYSATPEAVYTGVASVFLGKLPFLSTLSMLEDPSERSFKSLPSWVPDWSVHGSCPVRIGWASRDGNPLFDASLVERSEQLSCWIEGSRLLLQGARFDTVVETSDPLRTIMTEYRASSLFNLCRGMKRKYSPTGQTRQEALWRTLVLDELDNNYPALPSSSSQFRDWARMSLAAGLYLCEKDTRARSKYLKDISCLDELSCDEGSLLSPSAVVKDEAKTLAKVFDSIADNQEEWSNFQRDFDGESMQFASRLSCTGASRRLYSTARGFVGLGPESTKKGDQIWMILGARVPFVLRNNPRPAGSFKMIGETYVHGFMHGAMRELVGGKVREISIV</sequence>
<dbReference type="InterPro" id="IPR010730">
    <property type="entry name" value="HET"/>
</dbReference>
<evidence type="ECO:0000313" key="3">
    <source>
        <dbReference type="Proteomes" id="UP001521184"/>
    </source>
</evidence>
<organism evidence="2 3">
    <name type="scientific">Diplodia intermedia</name>
    <dbReference type="NCBI Taxonomy" id="856260"/>
    <lineage>
        <taxon>Eukaryota</taxon>
        <taxon>Fungi</taxon>
        <taxon>Dikarya</taxon>
        <taxon>Ascomycota</taxon>
        <taxon>Pezizomycotina</taxon>
        <taxon>Dothideomycetes</taxon>
        <taxon>Dothideomycetes incertae sedis</taxon>
        <taxon>Botryosphaeriales</taxon>
        <taxon>Botryosphaeriaceae</taxon>
        <taxon>Diplodia</taxon>
    </lineage>
</organism>
<name>A0ABR3TWH3_9PEZI</name>